<protein>
    <submittedName>
        <fullName evidence="1">Uncharacterized protein</fullName>
    </submittedName>
</protein>
<reference evidence="1 2" key="1">
    <citation type="submission" date="2017-06" db="EMBL/GenBank/DDBJ databases">
        <title>Complete Genome Sequence of Streptomyces hawaiiensis NRRL 15010 and insights into acyldepsipeptides biosynthesis.</title>
        <authorList>
            <person name="Mariita R.M."/>
            <person name="Sello J.K."/>
        </authorList>
    </citation>
    <scope>NUCLEOTIDE SEQUENCE [LARGE SCALE GENOMIC DNA]</scope>
    <source>
        <strain evidence="1 2">ATCC 12236</strain>
    </source>
</reference>
<name>A0A6G5RH80_9ACTN</name>
<dbReference type="AlphaFoldDB" id="A0A6G5RH80"/>
<dbReference type="RefSeq" id="WP_175434043.1">
    <property type="nucleotide sequence ID" value="NZ_CP021978.1"/>
</dbReference>
<sequence length="116" mass="13077">MKFAAVIVVNYLTPWYTLSLDERITIEHEHVFPAIGAFVKRGGEITPVRAIKYGRDAESFFILGFDEMDNYLDLVRELRSSHLMTSGLAAIEFETVGLKEAYFAERDKDRSPGGAS</sequence>
<evidence type="ECO:0000313" key="2">
    <source>
        <dbReference type="Proteomes" id="UP000495940"/>
    </source>
</evidence>
<dbReference type="KEGG" id="shaw:CEB94_23510"/>
<evidence type="ECO:0000313" key="1">
    <source>
        <dbReference type="EMBL" id="QCD57483.1"/>
    </source>
</evidence>
<accession>A0A6G5RH80</accession>
<organism evidence="1 2">
    <name type="scientific">Streptomyces hawaiiensis</name>
    <dbReference type="NCBI Taxonomy" id="67305"/>
    <lineage>
        <taxon>Bacteria</taxon>
        <taxon>Bacillati</taxon>
        <taxon>Actinomycetota</taxon>
        <taxon>Actinomycetes</taxon>
        <taxon>Kitasatosporales</taxon>
        <taxon>Streptomycetaceae</taxon>
        <taxon>Streptomyces</taxon>
    </lineage>
</organism>
<dbReference type="Proteomes" id="UP000495940">
    <property type="component" value="Chromosome"/>
</dbReference>
<proteinExistence type="predicted"/>
<gene>
    <name evidence="1" type="ORF">CEB94_23510</name>
</gene>
<keyword evidence="2" id="KW-1185">Reference proteome</keyword>
<dbReference type="EMBL" id="CP021978">
    <property type="protein sequence ID" value="QCD57483.1"/>
    <property type="molecule type" value="Genomic_DNA"/>
</dbReference>